<evidence type="ECO:0000256" key="1">
    <source>
        <dbReference type="SAM" id="Phobius"/>
    </source>
</evidence>
<sequence>MRDMKVLAWNVTGGHDSKRISRGQWLHSFIQLVGCSTAICCYYRVILSHDLFVATSAASTPACLVLGHALALIPRTTSPPSHLVSHSFTHMVDTVCTLRSWSSLPVETSRRIRASGLGSSFFLPVLGITL</sequence>
<proteinExistence type="predicted"/>
<dbReference type="Proteomes" id="UP001152087">
    <property type="component" value="Unassembled WGS sequence"/>
</dbReference>
<comment type="caution">
    <text evidence="2">The sequence shown here is derived from an EMBL/GenBank/DDBJ whole genome shotgun (WGS) entry which is preliminary data.</text>
</comment>
<keyword evidence="1" id="KW-0812">Transmembrane</keyword>
<evidence type="ECO:0000313" key="2">
    <source>
        <dbReference type="EMBL" id="KAJ4196551.1"/>
    </source>
</evidence>
<organism evidence="2 3">
    <name type="scientific">Fusarium falciforme</name>
    <dbReference type="NCBI Taxonomy" id="195108"/>
    <lineage>
        <taxon>Eukaryota</taxon>
        <taxon>Fungi</taxon>
        <taxon>Dikarya</taxon>
        <taxon>Ascomycota</taxon>
        <taxon>Pezizomycotina</taxon>
        <taxon>Sordariomycetes</taxon>
        <taxon>Hypocreomycetidae</taxon>
        <taxon>Hypocreales</taxon>
        <taxon>Nectriaceae</taxon>
        <taxon>Fusarium</taxon>
        <taxon>Fusarium solani species complex</taxon>
    </lineage>
</organism>
<feature type="transmembrane region" description="Helical" evidence="1">
    <location>
        <begin position="51"/>
        <end position="73"/>
    </location>
</feature>
<evidence type="ECO:0000313" key="3">
    <source>
        <dbReference type="Proteomes" id="UP001152087"/>
    </source>
</evidence>
<gene>
    <name evidence="2" type="ORF">NW755_001335</name>
</gene>
<dbReference type="EMBL" id="JAOQAV010000002">
    <property type="protein sequence ID" value="KAJ4196551.1"/>
    <property type="molecule type" value="Genomic_DNA"/>
</dbReference>
<accession>A0A9W8RG59</accession>
<keyword evidence="3" id="KW-1185">Reference proteome</keyword>
<name>A0A9W8RG59_9HYPO</name>
<reference evidence="2" key="1">
    <citation type="submission" date="2022-09" db="EMBL/GenBank/DDBJ databases">
        <title>Fusarium specimens isolated from Avocado Roots.</title>
        <authorList>
            <person name="Stajich J."/>
            <person name="Roper C."/>
            <person name="Heimlech-Rivalta G."/>
        </authorList>
    </citation>
    <scope>NUCLEOTIDE SEQUENCE</scope>
    <source>
        <strain evidence="2">A02</strain>
    </source>
</reference>
<protein>
    <submittedName>
        <fullName evidence="2">Uncharacterized protein</fullName>
    </submittedName>
</protein>
<dbReference type="AlphaFoldDB" id="A0A9W8RG59"/>
<keyword evidence="1" id="KW-1133">Transmembrane helix</keyword>
<keyword evidence="1" id="KW-0472">Membrane</keyword>
<feature type="transmembrane region" description="Helical" evidence="1">
    <location>
        <begin position="25"/>
        <end position="45"/>
    </location>
</feature>